<comment type="similarity">
    <text evidence="2 6">Belongs to the citrate synthase family.</text>
</comment>
<protein>
    <recommendedName>
        <fullName evidence="6">Citrate synthase</fullName>
    </recommendedName>
</protein>
<dbReference type="InterPro" id="IPR002020">
    <property type="entry name" value="Citrate_synthase"/>
</dbReference>
<dbReference type="Gene3D" id="1.10.580.10">
    <property type="entry name" value="Citrate Synthase, domain 1"/>
    <property type="match status" value="1"/>
</dbReference>
<dbReference type="Pfam" id="PF00285">
    <property type="entry name" value="Citrate_synt"/>
    <property type="match status" value="1"/>
</dbReference>
<keyword evidence="8" id="KW-0012">Acyltransferase</keyword>
<evidence type="ECO:0000313" key="9">
    <source>
        <dbReference type="Proteomes" id="UP000027778"/>
    </source>
</evidence>
<dbReference type="NCBIfam" id="TIGR01800">
    <property type="entry name" value="cit_synth_II"/>
    <property type="match status" value="1"/>
</dbReference>
<dbReference type="SUPFAM" id="SSF48256">
    <property type="entry name" value="Citrate synthase"/>
    <property type="match status" value="1"/>
</dbReference>
<dbReference type="eggNOG" id="COG0372">
    <property type="taxonomic scope" value="Bacteria"/>
</dbReference>
<evidence type="ECO:0000256" key="7">
    <source>
        <dbReference type="PIRSR" id="PIRSR001369-1"/>
    </source>
</evidence>
<dbReference type="NCBIfam" id="NF010637">
    <property type="entry name" value="PRK14034.1"/>
    <property type="match status" value="1"/>
</dbReference>
<dbReference type="OrthoDB" id="9800864at2"/>
<accession>A0A073K637</accession>
<evidence type="ECO:0000256" key="5">
    <source>
        <dbReference type="ARBA" id="ARBA00049288"/>
    </source>
</evidence>
<dbReference type="InterPro" id="IPR016142">
    <property type="entry name" value="Citrate_synth-like_lrg_a-sub"/>
</dbReference>
<dbReference type="FunFam" id="1.10.230.10:FF:000003">
    <property type="entry name" value="Citrate synthase"/>
    <property type="match status" value="1"/>
</dbReference>
<evidence type="ECO:0000256" key="6">
    <source>
        <dbReference type="PIRNR" id="PIRNR001369"/>
    </source>
</evidence>
<comment type="pathway">
    <text evidence="1">Carbohydrate metabolism; tricarboxylic acid cycle; isocitrate from oxaloacetate: step 1/2.</text>
</comment>
<sequence>MGEFTGKGENVMTVIRGLEGVVATTSSVSSIIDDTLTYVGYNIDDLAENATFEEVVYLLWHRKLPNEEELTELKGLLSEYSKVPSEILTYLKQVDLKIAHPMSVLRTAISMLSLYDEKAELMDEKSNYLKAVKLQAQVGTLVAAYARIRKGLEVVEPRKDLSLAANFVYMLNNREPNEVEIEAFDKALVLHADHELNASTFTARVCVATLSDVYSGITAAIGALKGPLHGGANENVMKMLKDIGEEENVESYIHNALQNKVKIMGFGHRVYEHGDPRAKHLREMSKRLCVLLGEEKWYNMSIKIEDIVTKEKGLPPNVDFYSASVYHCLGIDHDLFTPIFAISRMSGWLAHILEQYENNRLIRPRADYNGPTHQRYVPLAQR</sequence>
<dbReference type="PANTHER" id="PTHR11739:SF4">
    <property type="entry name" value="CITRATE SYNTHASE, PEROXISOMAL"/>
    <property type="match status" value="1"/>
</dbReference>
<dbReference type="InterPro" id="IPR024176">
    <property type="entry name" value="Citrate_synthase_bac-typ"/>
</dbReference>
<dbReference type="GO" id="GO:0005829">
    <property type="term" value="C:cytosol"/>
    <property type="evidence" value="ECO:0007669"/>
    <property type="project" value="TreeGrafter"/>
</dbReference>
<dbReference type="STRING" id="574375.AZF08_04510"/>
<evidence type="ECO:0000256" key="2">
    <source>
        <dbReference type="ARBA" id="ARBA00010566"/>
    </source>
</evidence>
<dbReference type="GO" id="GO:0006099">
    <property type="term" value="P:tricarboxylic acid cycle"/>
    <property type="evidence" value="ECO:0007669"/>
    <property type="project" value="UniProtKB-UniPathway"/>
</dbReference>
<dbReference type="PANTHER" id="PTHR11739">
    <property type="entry name" value="CITRATE SYNTHASE"/>
    <property type="match status" value="1"/>
</dbReference>
<feature type="active site" evidence="7">
    <location>
        <position position="268"/>
    </location>
</feature>
<dbReference type="AlphaFoldDB" id="A0A073K637"/>
<dbReference type="InterPro" id="IPR016143">
    <property type="entry name" value="Citrate_synth-like_sm_a-sub"/>
</dbReference>
<dbReference type="InterPro" id="IPR011278">
    <property type="entry name" value="2-MeCitrate/Citrate_synth_II"/>
</dbReference>
<keyword evidence="3" id="KW-0816">Tricarboxylic acid cycle</keyword>
<evidence type="ECO:0000256" key="3">
    <source>
        <dbReference type="ARBA" id="ARBA00022532"/>
    </source>
</evidence>
<dbReference type="Gene3D" id="1.10.230.10">
    <property type="entry name" value="Cytochrome P450-Terp, domain 2"/>
    <property type="match status" value="1"/>
</dbReference>
<dbReference type="GO" id="GO:0005975">
    <property type="term" value="P:carbohydrate metabolic process"/>
    <property type="evidence" value="ECO:0007669"/>
    <property type="project" value="TreeGrafter"/>
</dbReference>
<dbReference type="RefSeq" id="WP_082246201.1">
    <property type="nucleotide sequence ID" value="NZ_JOTM01000043.1"/>
</dbReference>
<dbReference type="InterPro" id="IPR036969">
    <property type="entry name" value="Citrate_synthase_sf"/>
</dbReference>
<evidence type="ECO:0000313" key="8">
    <source>
        <dbReference type="EMBL" id="KEK22015.1"/>
    </source>
</evidence>
<feature type="active site" evidence="7">
    <location>
        <position position="319"/>
    </location>
</feature>
<dbReference type="UniPathway" id="UPA00223"/>
<dbReference type="PIRSF" id="PIRSF001369">
    <property type="entry name" value="Citrate_synth"/>
    <property type="match status" value="1"/>
</dbReference>
<evidence type="ECO:0000256" key="1">
    <source>
        <dbReference type="ARBA" id="ARBA00004751"/>
    </source>
</evidence>
<dbReference type="EMBL" id="JOTM01000043">
    <property type="protein sequence ID" value="KEK22015.1"/>
    <property type="molecule type" value="Genomic_DNA"/>
</dbReference>
<gene>
    <name evidence="8" type="ORF">BAGA_22530</name>
</gene>
<dbReference type="Proteomes" id="UP000027778">
    <property type="component" value="Unassembled WGS sequence"/>
</dbReference>
<proteinExistence type="inferred from homology"/>
<comment type="catalytic activity">
    <reaction evidence="5">
        <text>oxaloacetate + acetyl-CoA + H2O = citrate + CoA + H(+)</text>
        <dbReference type="Rhea" id="RHEA:16845"/>
        <dbReference type="ChEBI" id="CHEBI:15377"/>
        <dbReference type="ChEBI" id="CHEBI:15378"/>
        <dbReference type="ChEBI" id="CHEBI:16452"/>
        <dbReference type="ChEBI" id="CHEBI:16947"/>
        <dbReference type="ChEBI" id="CHEBI:57287"/>
        <dbReference type="ChEBI" id="CHEBI:57288"/>
        <dbReference type="EC" id="2.3.3.16"/>
    </reaction>
</comment>
<reference evidence="8 9" key="1">
    <citation type="submission" date="2014-06" db="EMBL/GenBank/DDBJ databases">
        <title>Draft genome sequence of Bacillus gaemokensis JCM 15801 (MCCC 1A00707).</title>
        <authorList>
            <person name="Lai Q."/>
            <person name="Liu Y."/>
            <person name="Shao Z."/>
        </authorList>
    </citation>
    <scope>NUCLEOTIDE SEQUENCE [LARGE SCALE GENOMIC DNA]</scope>
    <source>
        <strain evidence="8 9">JCM 15801</strain>
    </source>
</reference>
<name>A0A073K637_9BACI</name>
<keyword evidence="4 6" id="KW-0808">Transferase</keyword>
<evidence type="ECO:0000256" key="4">
    <source>
        <dbReference type="ARBA" id="ARBA00022679"/>
    </source>
</evidence>
<dbReference type="GO" id="GO:0036440">
    <property type="term" value="F:citrate synthase activity"/>
    <property type="evidence" value="ECO:0007669"/>
    <property type="project" value="UniProtKB-EC"/>
</dbReference>
<dbReference type="CDD" id="cd06110">
    <property type="entry name" value="BSuCS-II_like"/>
    <property type="match status" value="1"/>
</dbReference>
<organism evidence="8 9">
    <name type="scientific">Bacillus gaemokensis</name>
    <dbReference type="NCBI Taxonomy" id="574375"/>
    <lineage>
        <taxon>Bacteria</taxon>
        <taxon>Bacillati</taxon>
        <taxon>Bacillota</taxon>
        <taxon>Bacilli</taxon>
        <taxon>Bacillales</taxon>
        <taxon>Bacillaceae</taxon>
        <taxon>Bacillus</taxon>
        <taxon>Bacillus cereus group</taxon>
    </lineage>
</organism>
<comment type="caution">
    <text evidence="8">The sequence shown here is derived from an EMBL/GenBank/DDBJ whole genome shotgun (WGS) entry which is preliminary data.</text>
</comment>
<keyword evidence="9" id="KW-1185">Reference proteome</keyword>
<dbReference type="PRINTS" id="PR00143">
    <property type="entry name" value="CITRTSNTHASE"/>
</dbReference>